<evidence type="ECO:0000313" key="3">
    <source>
        <dbReference type="Proteomes" id="UP000324222"/>
    </source>
</evidence>
<evidence type="ECO:0000256" key="1">
    <source>
        <dbReference type="SAM" id="MobiDB-lite"/>
    </source>
</evidence>
<reference evidence="2 3" key="1">
    <citation type="submission" date="2019-05" db="EMBL/GenBank/DDBJ databases">
        <title>Another draft genome of Portunus trituberculatus and its Hox gene families provides insights of decapod evolution.</title>
        <authorList>
            <person name="Jeong J.-H."/>
            <person name="Song I."/>
            <person name="Kim S."/>
            <person name="Choi T."/>
            <person name="Kim D."/>
            <person name="Ryu S."/>
            <person name="Kim W."/>
        </authorList>
    </citation>
    <scope>NUCLEOTIDE SEQUENCE [LARGE SCALE GENOMIC DNA]</scope>
    <source>
        <tissue evidence="2">Muscle</tissue>
    </source>
</reference>
<keyword evidence="3" id="KW-1185">Reference proteome</keyword>
<name>A0A5B7GNI6_PORTR</name>
<dbReference type="EMBL" id="VSRR010015396">
    <property type="protein sequence ID" value="MPC58124.1"/>
    <property type="molecule type" value="Genomic_DNA"/>
</dbReference>
<organism evidence="2 3">
    <name type="scientific">Portunus trituberculatus</name>
    <name type="common">Swimming crab</name>
    <name type="synonym">Neptunus trituberculatus</name>
    <dbReference type="NCBI Taxonomy" id="210409"/>
    <lineage>
        <taxon>Eukaryota</taxon>
        <taxon>Metazoa</taxon>
        <taxon>Ecdysozoa</taxon>
        <taxon>Arthropoda</taxon>
        <taxon>Crustacea</taxon>
        <taxon>Multicrustacea</taxon>
        <taxon>Malacostraca</taxon>
        <taxon>Eumalacostraca</taxon>
        <taxon>Eucarida</taxon>
        <taxon>Decapoda</taxon>
        <taxon>Pleocyemata</taxon>
        <taxon>Brachyura</taxon>
        <taxon>Eubrachyura</taxon>
        <taxon>Portunoidea</taxon>
        <taxon>Portunidae</taxon>
        <taxon>Portuninae</taxon>
        <taxon>Portunus</taxon>
    </lineage>
</organism>
<dbReference type="AlphaFoldDB" id="A0A5B7GNI6"/>
<comment type="caution">
    <text evidence="2">The sequence shown here is derived from an EMBL/GenBank/DDBJ whole genome shotgun (WGS) entry which is preliminary data.</text>
</comment>
<sequence>MAAKEVDDELRRYSKMEKETRGAIESEGELRIKSKSYLRSFPTINFQRVSEFQLTLTARESSVFLSLPKPIYNTKENGWSSSRITQSVLHLIPRHKTSINPYKKDNSSPLTRDKPQRPVDV</sequence>
<proteinExistence type="predicted"/>
<accession>A0A5B7GNI6</accession>
<evidence type="ECO:0000313" key="2">
    <source>
        <dbReference type="EMBL" id="MPC58124.1"/>
    </source>
</evidence>
<dbReference type="Proteomes" id="UP000324222">
    <property type="component" value="Unassembled WGS sequence"/>
</dbReference>
<feature type="region of interest" description="Disordered" evidence="1">
    <location>
        <begin position="95"/>
        <end position="121"/>
    </location>
</feature>
<gene>
    <name evidence="2" type="ORF">E2C01_052119</name>
</gene>
<feature type="compositionally biased region" description="Basic and acidic residues" evidence="1">
    <location>
        <begin position="102"/>
        <end position="121"/>
    </location>
</feature>
<protein>
    <submittedName>
        <fullName evidence="2">Uncharacterized protein</fullName>
    </submittedName>
</protein>